<sequence length="283" mass="31261">MNALKVKALLHQFFIEDVGDQDLTSEAIFSRHETGSAEIVTKQSGVFVGDSIITEGFQLLNQQAKVQLYIKDGQYVEAGDIIAKVHGPIQAILTGERVILNLIQRMSGIATMTFQARKIMEGTHTQICDTRKTTPGLRGLEKYAVRMGGGVNHRFGLYDGVMLKDNHIAYAGSIKNAVLKVKEYIGPMVKVEVEIETLEQLKEAVEADVDIIMFDNCDPQTIKKWISQVPNHITTEASGGMNLNNIALYKDTGVDYISLGALTHSVQSLDISLNVEEMNHELV</sequence>
<dbReference type="PIRSF" id="PIRSF006250">
    <property type="entry name" value="NadC_ModD"/>
    <property type="match status" value="1"/>
</dbReference>
<evidence type="ECO:0000256" key="1">
    <source>
        <dbReference type="ARBA" id="ARBA00003237"/>
    </source>
</evidence>
<accession>A0A0V8JNL5</accession>
<evidence type="ECO:0000256" key="5">
    <source>
        <dbReference type="ARBA" id="ARBA00011944"/>
    </source>
</evidence>
<dbReference type="GO" id="GO:0005737">
    <property type="term" value="C:cytoplasm"/>
    <property type="evidence" value="ECO:0007669"/>
    <property type="project" value="TreeGrafter"/>
</dbReference>
<dbReference type="EMBL" id="LNQP01000022">
    <property type="protein sequence ID" value="KSU88524.1"/>
    <property type="molecule type" value="Genomic_DNA"/>
</dbReference>
<evidence type="ECO:0000256" key="8">
    <source>
        <dbReference type="ARBA" id="ARBA00022679"/>
    </source>
</evidence>
<dbReference type="InterPro" id="IPR013785">
    <property type="entry name" value="Aldolase_TIM"/>
</dbReference>
<feature type="binding site" evidence="13">
    <location>
        <begin position="238"/>
        <end position="240"/>
    </location>
    <ligand>
        <name>substrate</name>
    </ligand>
</feature>
<comment type="function">
    <text evidence="1">Involved in the catabolism of quinolinic acid (QA).</text>
</comment>
<comment type="subunit">
    <text evidence="4">Hexamer formed by 3 homodimers.</text>
</comment>
<dbReference type="EC" id="2.4.2.19" evidence="5"/>
<comment type="pathway">
    <text evidence="2">Cofactor biosynthesis; NAD(+) biosynthesis; nicotinate D-ribonucleotide from quinolinate: step 1/1.</text>
</comment>
<evidence type="ECO:0000256" key="11">
    <source>
        <dbReference type="ARBA" id="ARBA00069173"/>
    </source>
</evidence>
<reference evidence="16 17" key="1">
    <citation type="submission" date="2015-11" db="EMBL/GenBank/DDBJ databases">
        <title>Bacillus caseinolyticus sp nov.</title>
        <authorList>
            <person name="Dastager S.G."/>
            <person name="Mawlankar R."/>
        </authorList>
    </citation>
    <scope>NUCLEOTIDE SEQUENCE [LARGE SCALE GENOMIC DNA]</scope>
    <source>
        <strain evidence="16 17">SGD-V-76</strain>
    </source>
</reference>
<dbReference type="Proteomes" id="UP000053681">
    <property type="component" value="Unassembled WGS sequence"/>
</dbReference>
<gene>
    <name evidence="16" type="ORF">AS180_07485</name>
</gene>
<feature type="binding site" evidence="13">
    <location>
        <position position="164"/>
    </location>
    <ligand>
        <name>substrate</name>
    </ligand>
</feature>
<feature type="domain" description="Quinolinate phosphoribosyl transferase N-terminal" evidence="15">
    <location>
        <begin position="22"/>
        <end position="107"/>
    </location>
</feature>
<evidence type="ECO:0000256" key="3">
    <source>
        <dbReference type="ARBA" id="ARBA00009400"/>
    </source>
</evidence>
<dbReference type="UniPathway" id="UPA00253">
    <property type="reaction ID" value="UER00331"/>
</dbReference>
<dbReference type="FunFam" id="3.90.1170.20:FF:000001">
    <property type="entry name" value="Nicotinate-nucleotide diphosphorylase (Carboxylating)"/>
    <property type="match status" value="1"/>
</dbReference>
<comment type="caution">
    <text evidence="16">The sequence shown here is derived from an EMBL/GenBank/DDBJ whole genome shotgun (WGS) entry which is preliminary data.</text>
</comment>
<proteinExistence type="inferred from homology"/>
<feature type="binding site" evidence="13">
    <location>
        <position position="194"/>
    </location>
    <ligand>
        <name>substrate</name>
    </ligand>
</feature>
<feature type="domain" description="Quinolinate phosphoribosyl transferase C-terminal" evidence="14">
    <location>
        <begin position="109"/>
        <end position="273"/>
    </location>
</feature>
<keyword evidence="8 12" id="KW-0808">Transferase</keyword>
<feature type="binding site" evidence="13">
    <location>
        <position position="215"/>
    </location>
    <ligand>
        <name>substrate</name>
    </ligand>
</feature>
<dbReference type="GO" id="GO:0009435">
    <property type="term" value="P:NAD+ biosynthetic process"/>
    <property type="evidence" value="ECO:0007669"/>
    <property type="project" value="UniProtKB-UniPathway"/>
</dbReference>
<protein>
    <recommendedName>
        <fullName evidence="11">Probable nicotinate-nucleotide pyrophosphorylase [carboxylating]</fullName>
        <ecNumber evidence="5">2.4.2.19</ecNumber>
    </recommendedName>
    <alternativeName>
        <fullName evidence="9">Quinolinate phosphoribosyltransferase [decarboxylating]</fullName>
    </alternativeName>
</protein>
<comment type="catalytic activity">
    <reaction evidence="10">
        <text>nicotinate beta-D-ribonucleotide + CO2 + diphosphate = quinolinate + 5-phospho-alpha-D-ribose 1-diphosphate + 2 H(+)</text>
        <dbReference type="Rhea" id="RHEA:12733"/>
        <dbReference type="ChEBI" id="CHEBI:15378"/>
        <dbReference type="ChEBI" id="CHEBI:16526"/>
        <dbReference type="ChEBI" id="CHEBI:29959"/>
        <dbReference type="ChEBI" id="CHEBI:33019"/>
        <dbReference type="ChEBI" id="CHEBI:57502"/>
        <dbReference type="ChEBI" id="CHEBI:58017"/>
        <dbReference type="EC" id="2.4.2.19"/>
    </reaction>
</comment>
<evidence type="ECO:0000313" key="16">
    <source>
        <dbReference type="EMBL" id="KSU88524.1"/>
    </source>
</evidence>
<dbReference type="Gene3D" id="3.90.1170.20">
    <property type="entry name" value="Quinolinate phosphoribosyl transferase, N-terminal domain"/>
    <property type="match status" value="1"/>
</dbReference>
<keyword evidence="7 12" id="KW-0328">Glycosyltransferase</keyword>
<dbReference type="FunFam" id="3.20.20.70:FF:000030">
    <property type="entry name" value="Nicotinate-nucleotide pyrophosphorylase, carboxylating"/>
    <property type="match status" value="1"/>
</dbReference>
<evidence type="ECO:0000256" key="7">
    <source>
        <dbReference type="ARBA" id="ARBA00022676"/>
    </source>
</evidence>
<dbReference type="NCBIfam" id="TIGR00078">
    <property type="entry name" value="nadC"/>
    <property type="match status" value="1"/>
</dbReference>
<dbReference type="SUPFAM" id="SSF51690">
    <property type="entry name" value="Nicotinate/Quinolinate PRTase C-terminal domain-like"/>
    <property type="match status" value="1"/>
</dbReference>
<feature type="binding site" evidence="13">
    <location>
        <begin position="259"/>
        <end position="261"/>
    </location>
    <ligand>
        <name>substrate</name>
    </ligand>
</feature>
<evidence type="ECO:0000256" key="13">
    <source>
        <dbReference type="PIRSR" id="PIRSR006250-1"/>
    </source>
</evidence>
<dbReference type="SUPFAM" id="SSF54675">
    <property type="entry name" value="Nicotinate/Quinolinate PRTase N-terminal domain-like"/>
    <property type="match status" value="1"/>
</dbReference>
<dbReference type="InterPro" id="IPR004393">
    <property type="entry name" value="NadC"/>
</dbReference>
<dbReference type="Pfam" id="PF01729">
    <property type="entry name" value="QRPTase_C"/>
    <property type="match status" value="1"/>
</dbReference>
<dbReference type="PANTHER" id="PTHR32179">
    <property type="entry name" value="NICOTINATE-NUCLEOTIDE PYROPHOSPHORYLASE [CARBOXYLATING]"/>
    <property type="match status" value="1"/>
</dbReference>
<feature type="binding site" evidence="13">
    <location>
        <position position="97"/>
    </location>
    <ligand>
        <name>substrate</name>
    </ligand>
</feature>
<dbReference type="CDD" id="cd01572">
    <property type="entry name" value="QPRTase"/>
    <property type="match status" value="1"/>
</dbReference>
<evidence type="ECO:0000256" key="2">
    <source>
        <dbReference type="ARBA" id="ARBA00004893"/>
    </source>
</evidence>
<evidence type="ECO:0000256" key="4">
    <source>
        <dbReference type="ARBA" id="ARBA00011218"/>
    </source>
</evidence>
<dbReference type="InterPro" id="IPR037128">
    <property type="entry name" value="Quinolinate_PRibosylTase_N_sf"/>
</dbReference>
<comment type="similarity">
    <text evidence="3 12">Belongs to the NadC/ModD family.</text>
</comment>
<evidence type="ECO:0000256" key="10">
    <source>
        <dbReference type="ARBA" id="ARBA00047445"/>
    </source>
</evidence>
<name>A0A0V8JNL5_9BACI</name>
<dbReference type="InterPro" id="IPR036068">
    <property type="entry name" value="Nicotinate_pribotase-like_C"/>
</dbReference>
<evidence type="ECO:0000259" key="15">
    <source>
        <dbReference type="Pfam" id="PF02749"/>
    </source>
</evidence>
<dbReference type="PANTHER" id="PTHR32179:SF3">
    <property type="entry name" value="NICOTINATE-NUCLEOTIDE PYROPHOSPHORYLASE [CARBOXYLATING]"/>
    <property type="match status" value="1"/>
</dbReference>
<organism evidence="16 17">
    <name type="scientific">Priestia veravalensis</name>
    <dbReference type="NCBI Taxonomy" id="1414648"/>
    <lineage>
        <taxon>Bacteria</taxon>
        <taxon>Bacillati</taxon>
        <taxon>Bacillota</taxon>
        <taxon>Bacilli</taxon>
        <taxon>Bacillales</taxon>
        <taxon>Bacillaceae</taxon>
        <taxon>Priestia</taxon>
    </lineage>
</organism>
<keyword evidence="17" id="KW-1185">Reference proteome</keyword>
<dbReference type="AlphaFoldDB" id="A0A0V8JNL5"/>
<evidence type="ECO:0000259" key="14">
    <source>
        <dbReference type="Pfam" id="PF01729"/>
    </source>
</evidence>
<evidence type="ECO:0000256" key="12">
    <source>
        <dbReference type="PIRNR" id="PIRNR006250"/>
    </source>
</evidence>
<dbReference type="GO" id="GO:0004514">
    <property type="term" value="F:nicotinate-nucleotide diphosphorylase (carboxylating) activity"/>
    <property type="evidence" value="ECO:0007669"/>
    <property type="project" value="UniProtKB-EC"/>
</dbReference>
<evidence type="ECO:0000256" key="6">
    <source>
        <dbReference type="ARBA" id="ARBA00022642"/>
    </source>
</evidence>
<dbReference type="RefSeq" id="WP_025908516.1">
    <property type="nucleotide sequence ID" value="NZ_KQ758638.1"/>
</dbReference>
<dbReference type="InterPro" id="IPR022412">
    <property type="entry name" value="Quinolinate_PRibosylTrfase_N"/>
</dbReference>
<dbReference type="Gene3D" id="3.20.20.70">
    <property type="entry name" value="Aldolase class I"/>
    <property type="match status" value="1"/>
</dbReference>
<evidence type="ECO:0000256" key="9">
    <source>
        <dbReference type="ARBA" id="ARBA00033102"/>
    </source>
</evidence>
<dbReference type="Pfam" id="PF02749">
    <property type="entry name" value="QRPTase_N"/>
    <property type="match status" value="1"/>
</dbReference>
<dbReference type="GeneID" id="93683858"/>
<evidence type="ECO:0000313" key="17">
    <source>
        <dbReference type="Proteomes" id="UP000053681"/>
    </source>
</evidence>
<dbReference type="InterPro" id="IPR002638">
    <property type="entry name" value="Quinolinate_PRibosylTrfase_C"/>
</dbReference>
<feature type="binding site" evidence="13">
    <location>
        <position position="154"/>
    </location>
    <ligand>
        <name>substrate</name>
    </ligand>
</feature>
<keyword evidence="6" id="KW-0662">Pyridine nucleotide biosynthesis</keyword>
<dbReference type="InterPro" id="IPR027277">
    <property type="entry name" value="NadC/ModD"/>
</dbReference>
<feature type="binding site" evidence="13">
    <location>
        <begin position="130"/>
        <end position="132"/>
    </location>
    <ligand>
        <name>substrate</name>
    </ligand>
</feature>
<dbReference type="GO" id="GO:0034213">
    <property type="term" value="P:quinolinate catabolic process"/>
    <property type="evidence" value="ECO:0007669"/>
    <property type="project" value="TreeGrafter"/>
</dbReference>